<feature type="region of interest" description="Disordered" evidence="1">
    <location>
        <begin position="35"/>
        <end position="58"/>
    </location>
</feature>
<name>A0AA39KM55_MICHY</name>
<accession>A0AA39KM55</accession>
<comment type="caution">
    <text evidence="2">The sequence shown here is derived from an EMBL/GenBank/DDBJ whole genome shotgun (WGS) entry which is preliminary data.</text>
</comment>
<proteinExistence type="predicted"/>
<evidence type="ECO:0000313" key="2">
    <source>
        <dbReference type="EMBL" id="KAK0166613.1"/>
    </source>
</evidence>
<protein>
    <submittedName>
        <fullName evidence="2">Uncharacterized protein</fullName>
    </submittedName>
</protein>
<gene>
    <name evidence="2" type="ORF">PV327_004105</name>
</gene>
<organism evidence="2 3">
    <name type="scientific">Microctonus hyperodae</name>
    <name type="common">Parasitoid wasp</name>
    <dbReference type="NCBI Taxonomy" id="165561"/>
    <lineage>
        <taxon>Eukaryota</taxon>
        <taxon>Metazoa</taxon>
        <taxon>Ecdysozoa</taxon>
        <taxon>Arthropoda</taxon>
        <taxon>Hexapoda</taxon>
        <taxon>Insecta</taxon>
        <taxon>Pterygota</taxon>
        <taxon>Neoptera</taxon>
        <taxon>Endopterygota</taxon>
        <taxon>Hymenoptera</taxon>
        <taxon>Apocrita</taxon>
        <taxon>Ichneumonoidea</taxon>
        <taxon>Braconidae</taxon>
        <taxon>Euphorinae</taxon>
        <taxon>Microctonus</taxon>
    </lineage>
</organism>
<evidence type="ECO:0000256" key="1">
    <source>
        <dbReference type="SAM" id="MobiDB-lite"/>
    </source>
</evidence>
<reference evidence="2" key="1">
    <citation type="journal article" date="2023" name="bioRxiv">
        <title>Scaffold-level genome assemblies of two parasitoid biocontrol wasps reveal the parthenogenesis mechanism and an associated novel virus.</title>
        <authorList>
            <person name="Inwood S."/>
            <person name="Skelly J."/>
            <person name="Guhlin J."/>
            <person name="Harrop T."/>
            <person name="Goldson S."/>
            <person name="Dearden P."/>
        </authorList>
    </citation>
    <scope>NUCLEOTIDE SEQUENCE</scope>
    <source>
        <strain evidence="2">Lincoln</strain>
        <tissue evidence="2">Whole body</tissue>
    </source>
</reference>
<feature type="compositionally biased region" description="Polar residues" evidence="1">
    <location>
        <begin position="46"/>
        <end position="58"/>
    </location>
</feature>
<reference evidence="2" key="2">
    <citation type="submission" date="2023-03" db="EMBL/GenBank/DDBJ databases">
        <authorList>
            <person name="Inwood S.N."/>
            <person name="Skelly J.G."/>
            <person name="Guhlin J."/>
            <person name="Harrop T.W.R."/>
            <person name="Goldson S.G."/>
            <person name="Dearden P.K."/>
        </authorList>
    </citation>
    <scope>NUCLEOTIDE SEQUENCE</scope>
    <source>
        <strain evidence="2">Lincoln</strain>
        <tissue evidence="2">Whole body</tissue>
    </source>
</reference>
<dbReference type="EMBL" id="JAQQBR010001832">
    <property type="protein sequence ID" value="KAK0166613.1"/>
    <property type="molecule type" value="Genomic_DNA"/>
</dbReference>
<dbReference type="AlphaFoldDB" id="A0AA39KM55"/>
<evidence type="ECO:0000313" key="3">
    <source>
        <dbReference type="Proteomes" id="UP001168972"/>
    </source>
</evidence>
<keyword evidence="3" id="KW-1185">Reference proteome</keyword>
<sequence>MHSNQNTGLKPTEMTKHMACSPLIACDPNTEITKSSTRERLIKQPSPKNTSSVMMPGSDSIQQKDFTSDFIQNVYNSPLSTTILNNFIMGLKDCCKKVYNEYVVCDNILQSAIETNGYVDIPSLQAKCKRFLCFAKEKVFIF</sequence>
<dbReference type="Proteomes" id="UP001168972">
    <property type="component" value="Unassembled WGS sequence"/>
</dbReference>